<accession>A0ABT1JD39</accession>
<dbReference type="InterPro" id="IPR014756">
    <property type="entry name" value="Ig_E-set"/>
</dbReference>
<dbReference type="PANTHER" id="PTHR34823">
    <property type="entry name" value="GLCNAC-BINDING PROTEIN A"/>
    <property type="match status" value="1"/>
</dbReference>
<sequence length="220" mass="24178">MRTRRRNVASLGVVGVALALLASTLTAGVAHAHGGMTAPATRTYVCFDEGPQTPSSDACRDAVAEGGTQPLWDWFAILIPDAAGRHREIIPDGELCAAGTDKYAAYNAARPDWPATTLRSGADYNFRYAAWAPHPGTFELYVTKDGYDPTTPLAWSDLEEEPFLVATDPPKEHTDGSWWDSYQMYGQLPEGKTGRHIIYSIWQRSDSPEAFYNCSDVVFQ</sequence>
<dbReference type="PROSITE" id="PS51318">
    <property type="entry name" value="TAT"/>
    <property type="match status" value="1"/>
</dbReference>
<dbReference type="SUPFAM" id="SSF81296">
    <property type="entry name" value="E set domains"/>
    <property type="match status" value="1"/>
</dbReference>
<proteinExistence type="predicted"/>
<feature type="signal peptide" evidence="2">
    <location>
        <begin position="1"/>
        <end position="32"/>
    </location>
</feature>
<dbReference type="InterPro" id="IPR006311">
    <property type="entry name" value="TAT_signal"/>
</dbReference>
<keyword evidence="1 2" id="KW-0732">Signal</keyword>
<dbReference type="Proteomes" id="UP000791080">
    <property type="component" value="Unassembled WGS sequence"/>
</dbReference>
<comment type="caution">
    <text evidence="4">The sequence shown here is derived from an EMBL/GenBank/DDBJ whole genome shotgun (WGS) entry which is preliminary data.</text>
</comment>
<dbReference type="RefSeq" id="WP_026418074.1">
    <property type="nucleotide sequence ID" value="NZ_AUBJ02000001.1"/>
</dbReference>
<name>A0ABT1JD39_ACTCY</name>
<protein>
    <submittedName>
        <fullName evidence="4">Chitin binding domain-containing protein</fullName>
    </submittedName>
</protein>
<reference evidence="4 5" key="1">
    <citation type="submission" date="2013-07" db="EMBL/GenBank/DDBJ databases">
        <authorList>
            <consortium name="DOE Joint Genome Institute"/>
            <person name="Reeve W."/>
            <person name="Huntemann M."/>
            <person name="Han J."/>
            <person name="Chen A."/>
            <person name="Kyrpides N."/>
            <person name="Mavromatis K."/>
            <person name="Markowitz V."/>
            <person name="Palaniappan K."/>
            <person name="Ivanova N."/>
            <person name="Schaumberg A."/>
            <person name="Pati A."/>
            <person name="Liolios K."/>
            <person name="Nordberg H.P."/>
            <person name="Cantor M.N."/>
            <person name="Hua S.X."/>
            <person name="Woyke T."/>
        </authorList>
    </citation>
    <scope>NUCLEOTIDE SEQUENCE [LARGE SCALE GENOMIC DNA]</scope>
    <source>
        <strain evidence="4 5">DSM 43889</strain>
    </source>
</reference>
<evidence type="ECO:0000313" key="4">
    <source>
        <dbReference type="EMBL" id="MCP2330405.1"/>
    </source>
</evidence>
<dbReference type="Gene3D" id="2.70.50.50">
    <property type="entry name" value="chitin-binding protein cbp21"/>
    <property type="match status" value="1"/>
</dbReference>
<evidence type="ECO:0000256" key="2">
    <source>
        <dbReference type="SAM" id="SignalP"/>
    </source>
</evidence>
<dbReference type="EMBL" id="AUBJ02000001">
    <property type="protein sequence ID" value="MCP2330405.1"/>
    <property type="molecule type" value="Genomic_DNA"/>
</dbReference>
<dbReference type="CDD" id="cd21177">
    <property type="entry name" value="LPMO_AA10"/>
    <property type="match status" value="1"/>
</dbReference>
<dbReference type="InterPro" id="IPR051024">
    <property type="entry name" value="GlcNAc_Chitin_IntDeg"/>
</dbReference>
<dbReference type="Pfam" id="PF03067">
    <property type="entry name" value="LPMO_10"/>
    <property type="match status" value="1"/>
</dbReference>
<keyword evidence="5" id="KW-1185">Reference proteome</keyword>
<gene>
    <name evidence="4" type="ORF">G443_000675</name>
</gene>
<organism evidence="4 5">
    <name type="scientific">Actinoalloteichus caeruleus DSM 43889</name>
    <dbReference type="NCBI Taxonomy" id="1120930"/>
    <lineage>
        <taxon>Bacteria</taxon>
        <taxon>Bacillati</taxon>
        <taxon>Actinomycetota</taxon>
        <taxon>Actinomycetes</taxon>
        <taxon>Pseudonocardiales</taxon>
        <taxon>Pseudonocardiaceae</taxon>
        <taxon>Actinoalloteichus</taxon>
        <taxon>Actinoalloteichus cyanogriseus</taxon>
    </lineage>
</organism>
<evidence type="ECO:0000259" key="3">
    <source>
        <dbReference type="Pfam" id="PF03067"/>
    </source>
</evidence>
<dbReference type="PANTHER" id="PTHR34823:SF1">
    <property type="entry name" value="CHITIN-BINDING TYPE-4 DOMAIN-CONTAINING PROTEIN"/>
    <property type="match status" value="1"/>
</dbReference>
<feature type="domain" description="Chitin-binding type-4" evidence="3">
    <location>
        <begin position="33"/>
        <end position="217"/>
    </location>
</feature>
<feature type="chain" id="PRO_5046429078" evidence="2">
    <location>
        <begin position="33"/>
        <end position="220"/>
    </location>
</feature>
<evidence type="ECO:0000256" key="1">
    <source>
        <dbReference type="ARBA" id="ARBA00022729"/>
    </source>
</evidence>
<dbReference type="InterPro" id="IPR004302">
    <property type="entry name" value="Cellulose/chitin-bd_N"/>
</dbReference>
<reference evidence="4 5" key="2">
    <citation type="submission" date="2022-06" db="EMBL/GenBank/DDBJ databases">
        <title>Genomic Encyclopedia of Type Strains, Phase I: the one thousand microbial genomes (KMG-I) project.</title>
        <authorList>
            <person name="Kyrpides N."/>
        </authorList>
    </citation>
    <scope>NUCLEOTIDE SEQUENCE [LARGE SCALE GENOMIC DNA]</scope>
    <source>
        <strain evidence="4 5">DSM 43889</strain>
    </source>
</reference>
<evidence type="ECO:0000313" key="5">
    <source>
        <dbReference type="Proteomes" id="UP000791080"/>
    </source>
</evidence>